<sequence>AFVLTSASDLCREGTFCSTSVSMGDMPLCWCGFHTTSAKPLCFGIMASVPCVSLSAYFFGVFIWCLTTFLNQEQSKSEAVKQYWKKRELEDEINIEEVNATIDTRKQGHLLRKIITEKLEKRSASQVEEETNFEQGQIKRTRTDRQVTPEDQINPSFLLSENHMANTALYTQNNDIWEKLARQENQIKLQKEFNKEQLSELDDDYNLIDHEVVYLDFAFRVQLMYSLLFNLPDLHESGQLLC</sequence>
<accession>A0ACA9KAM5</accession>
<evidence type="ECO:0000313" key="2">
    <source>
        <dbReference type="Proteomes" id="UP000789525"/>
    </source>
</evidence>
<dbReference type="Proteomes" id="UP000789525">
    <property type="component" value="Unassembled WGS sequence"/>
</dbReference>
<comment type="caution">
    <text evidence="1">The sequence shown here is derived from an EMBL/GenBank/DDBJ whole genome shotgun (WGS) entry which is preliminary data.</text>
</comment>
<evidence type="ECO:0000313" key="1">
    <source>
        <dbReference type="EMBL" id="CAG8462029.1"/>
    </source>
</evidence>
<proteinExistence type="predicted"/>
<protein>
    <submittedName>
        <fullName evidence="1">16329_t:CDS:1</fullName>
    </submittedName>
</protein>
<dbReference type="EMBL" id="CAJVPT010001417">
    <property type="protein sequence ID" value="CAG8462029.1"/>
    <property type="molecule type" value="Genomic_DNA"/>
</dbReference>
<feature type="non-terminal residue" evidence="1">
    <location>
        <position position="1"/>
    </location>
</feature>
<organism evidence="1 2">
    <name type="scientific">Acaulospora colombiana</name>
    <dbReference type="NCBI Taxonomy" id="27376"/>
    <lineage>
        <taxon>Eukaryota</taxon>
        <taxon>Fungi</taxon>
        <taxon>Fungi incertae sedis</taxon>
        <taxon>Mucoromycota</taxon>
        <taxon>Glomeromycotina</taxon>
        <taxon>Glomeromycetes</taxon>
        <taxon>Diversisporales</taxon>
        <taxon>Acaulosporaceae</taxon>
        <taxon>Acaulospora</taxon>
    </lineage>
</organism>
<keyword evidence="2" id="KW-1185">Reference proteome</keyword>
<reference evidence="1" key="1">
    <citation type="submission" date="2021-06" db="EMBL/GenBank/DDBJ databases">
        <authorList>
            <person name="Kallberg Y."/>
            <person name="Tangrot J."/>
            <person name="Rosling A."/>
        </authorList>
    </citation>
    <scope>NUCLEOTIDE SEQUENCE</scope>
    <source>
        <strain evidence="1">CL356</strain>
    </source>
</reference>
<name>A0ACA9KAM5_9GLOM</name>
<gene>
    <name evidence="1" type="ORF">ACOLOM_LOCUS1210</name>
</gene>